<dbReference type="AlphaFoldDB" id="A0A9N9QAQ1"/>
<comment type="caution">
    <text evidence="1">The sequence shown here is derived from an EMBL/GenBank/DDBJ whole genome shotgun (WGS) entry which is preliminary data.</text>
</comment>
<dbReference type="Proteomes" id="UP000701801">
    <property type="component" value="Unassembled WGS sequence"/>
</dbReference>
<protein>
    <submittedName>
        <fullName evidence="1">Uncharacterized protein</fullName>
    </submittedName>
</protein>
<name>A0A9N9QAQ1_9HELO</name>
<accession>A0A9N9QAQ1</accession>
<organism evidence="1 2">
    <name type="scientific">Hymenoscyphus albidus</name>
    <dbReference type="NCBI Taxonomy" id="595503"/>
    <lineage>
        <taxon>Eukaryota</taxon>
        <taxon>Fungi</taxon>
        <taxon>Dikarya</taxon>
        <taxon>Ascomycota</taxon>
        <taxon>Pezizomycotina</taxon>
        <taxon>Leotiomycetes</taxon>
        <taxon>Helotiales</taxon>
        <taxon>Helotiaceae</taxon>
        <taxon>Hymenoscyphus</taxon>
    </lineage>
</organism>
<reference evidence="1" key="1">
    <citation type="submission" date="2021-07" db="EMBL/GenBank/DDBJ databases">
        <authorList>
            <person name="Durling M."/>
        </authorList>
    </citation>
    <scope>NUCLEOTIDE SEQUENCE</scope>
</reference>
<keyword evidence="2" id="KW-1185">Reference proteome</keyword>
<evidence type="ECO:0000313" key="2">
    <source>
        <dbReference type="Proteomes" id="UP000701801"/>
    </source>
</evidence>
<dbReference type="EMBL" id="CAJVRM010000463">
    <property type="protein sequence ID" value="CAG8981314.1"/>
    <property type="molecule type" value="Genomic_DNA"/>
</dbReference>
<proteinExistence type="predicted"/>
<sequence length="64" mass="7033">MPVGFETPVKQRSAIVFHLRILLSGIRSEIAILHLQAGSKDNIRELCSAKPKSILMGFRADSGQ</sequence>
<evidence type="ECO:0000313" key="1">
    <source>
        <dbReference type="EMBL" id="CAG8981314.1"/>
    </source>
</evidence>
<gene>
    <name evidence="1" type="ORF">HYALB_00005114</name>
</gene>